<dbReference type="InterPro" id="IPR004839">
    <property type="entry name" value="Aminotransferase_I/II_large"/>
</dbReference>
<dbReference type="InterPro" id="IPR015422">
    <property type="entry name" value="PyrdxlP-dep_Trfase_small"/>
</dbReference>
<keyword evidence="5 9" id="KW-0032">Aminotransferase</keyword>
<keyword evidence="9" id="KW-0368">Histidine biosynthesis</keyword>
<evidence type="ECO:0000256" key="10">
    <source>
        <dbReference type="SAM" id="MobiDB-lite"/>
    </source>
</evidence>
<keyword evidence="9" id="KW-0028">Amino-acid biosynthesis</keyword>
<comment type="cofactor">
    <cofactor evidence="1 9">
        <name>pyridoxal 5'-phosphate</name>
        <dbReference type="ChEBI" id="CHEBI:597326"/>
    </cofactor>
</comment>
<evidence type="ECO:0000256" key="6">
    <source>
        <dbReference type="ARBA" id="ARBA00022679"/>
    </source>
</evidence>
<comment type="pathway">
    <text evidence="2 9">Amino-acid biosynthesis; L-histidine biosynthesis; L-histidine from 5-phospho-alpha-D-ribose 1-diphosphate: step 7/9.</text>
</comment>
<dbReference type="GO" id="GO:0030170">
    <property type="term" value="F:pyridoxal phosphate binding"/>
    <property type="evidence" value="ECO:0007669"/>
    <property type="project" value="InterPro"/>
</dbReference>
<evidence type="ECO:0000259" key="11">
    <source>
        <dbReference type="Pfam" id="PF00155"/>
    </source>
</evidence>
<evidence type="ECO:0000256" key="1">
    <source>
        <dbReference type="ARBA" id="ARBA00001933"/>
    </source>
</evidence>
<dbReference type="Gene3D" id="3.90.1150.10">
    <property type="entry name" value="Aspartate Aminotransferase, domain 1"/>
    <property type="match status" value="1"/>
</dbReference>
<dbReference type="InterPro" id="IPR015424">
    <property type="entry name" value="PyrdxlP-dep_Trfase"/>
</dbReference>
<dbReference type="SUPFAM" id="SSF53383">
    <property type="entry name" value="PLP-dependent transferases"/>
    <property type="match status" value="1"/>
</dbReference>
<dbReference type="CDD" id="cd00609">
    <property type="entry name" value="AAT_like"/>
    <property type="match status" value="1"/>
</dbReference>
<comment type="catalytic activity">
    <reaction evidence="8 9">
        <text>L-histidinol phosphate + 2-oxoglutarate = 3-(imidazol-4-yl)-2-oxopropyl phosphate + L-glutamate</text>
        <dbReference type="Rhea" id="RHEA:23744"/>
        <dbReference type="ChEBI" id="CHEBI:16810"/>
        <dbReference type="ChEBI" id="CHEBI:29985"/>
        <dbReference type="ChEBI" id="CHEBI:57766"/>
        <dbReference type="ChEBI" id="CHEBI:57980"/>
        <dbReference type="EC" id="2.6.1.9"/>
    </reaction>
</comment>
<dbReference type="InterPro" id="IPR005861">
    <property type="entry name" value="HisP_aminotrans"/>
</dbReference>
<feature type="domain" description="Aminotransferase class I/classII large" evidence="11">
    <location>
        <begin position="41"/>
        <end position="360"/>
    </location>
</feature>
<name>A0A7V8VEQ6_9BACT</name>
<evidence type="ECO:0000313" key="12">
    <source>
        <dbReference type="EMBL" id="MBA2226510.1"/>
    </source>
</evidence>
<dbReference type="RefSeq" id="WP_194537946.1">
    <property type="nucleotide sequence ID" value="NZ_JACEFB010000006.1"/>
</dbReference>
<dbReference type="Gene3D" id="3.40.640.10">
    <property type="entry name" value="Type I PLP-dependent aspartate aminotransferase-like (Major domain)"/>
    <property type="match status" value="1"/>
</dbReference>
<gene>
    <name evidence="9 12" type="primary">hisC</name>
    <name evidence="12" type="ORF">H0921_10095</name>
</gene>
<evidence type="ECO:0000256" key="2">
    <source>
        <dbReference type="ARBA" id="ARBA00005011"/>
    </source>
</evidence>
<dbReference type="EMBL" id="JACEFB010000006">
    <property type="protein sequence ID" value="MBA2226510.1"/>
    <property type="molecule type" value="Genomic_DNA"/>
</dbReference>
<dbReference type="InterPro" id="IPR015421">
    <property type="entry name" value="PyrdxlP-dep_Trfase_major"/>
</dbReference>
<keyword evidence="6 9" id="KW-0808">Transferase</keyword>
<comment type="subunit">
    <text evidence="4 9">Homodimer.</text>
</comment>
<evidence type="ECO:0000256" key="5">
    <source>
        <dbReference type="ARBA" id="ARBA00022576"/>
    </source>
</evidence>
<dbReference type="Pfam" id="PF00155">
    <property type="entry name" value="Aminotran_1_2"/>
    <property type="match status" value="1"/>
</dbReference>
<evidence type="ECO:0000256" key="3">
    <source>
        <dbReference type="ARBA" id="ARBA00007970"/>
    </source>
</evidence>
<dbReference type="GO" id="GO:0004400">
    <property type="term" value="F:histidinol-phosphate transaminase activity"/>
    <property type="evidence" value="ECO:0007669"/>
    <property type="project" value="UniProtKB-UniRule"/>
</dbReference>
<evidence type="ECO:0000256" key="9">
    <source>
        <dbReference type="HAMAP-Rule" id="MF_01023"/>
    </source>
</evidence>
<dbReference type="UniPathway" id="UPA00031">
    <property type="reaction ID" value="UER00012"/>
</dbReference>
<dbReference type="NCBIfam" id="TIGR01141">
    <property type="entry name" value="hisC"/>
    <property type="match status" value="1"/>
</dbReference>
<dbReference type="AlphaFoldDB" id="A0A7V8VEQ6"/>
<keyword evidence="7 9" id="KW-0663">Pyridoxal phosphate</keyword>
<sequence length="366" mass="40784">MSLPPAPSSEPSSPLTVLSALRPDIRAMQGYVPGEQRNNPNVLKLNTNENPYPPSPRVFEAIRETLTAEKLRKYPPPLGDNFRHTAARIFQLEPDWFLIGNGSDDLLTILTRAFVPAGGYLAAPMPGYLLYRTLAEIQGARFVPVPFTTDWQLPDPWPAPHAHLTFLANPNSPSGTVVQPQAIRRLAETLAPAPLVLDEAYADFADWNGLALLPHLPNLIITRSLSKSYSLAGIRFGFAIARPELIRELIKVKDSYNCDVLSLAAASAALEDREYFEQIRGRIRATRQRLTHALANLGFDVTPSHANFLWCRHRDRPAGTIAQELASRNILVRYMNYDGYDGLRISIGTDVEMDRLVETLELILQS</sequence>
<comment type="caution">
    <text evidence="12">The sequence shown here is derived from an EMBL/GenBank/DDBJ whole genome shotgun (WGS) entry which is preliminary data.</text>
</comment>
<proteinExistence type="inferred from homology"/>
<feature type="modified residue" description="N6-(pyridoxal phosphate)lysine" evidence="9">
    <location>
        <position position="227"/>
    </location>
</feature>
<dbReference type="Proteomes" id="UP000542342">
    <property type="component" value="Unassembled WGS sequence"/>
</dbReference>
<protein>
    <recommendedName>
        <fullName evidence="9">Histidinol-phosphate aminotransferase</fullName>
        <ecNumber evidence="9">2.6.1.9</ecNumber>
    </recommendedName>
    <alternativeName>
        <fullName evidence="9">Imidazole acetol-phosphate transaminase</fullName>
    </alternativeName>
</protein>
<dbReference type="GO" id="GO:0000105">
    <property type="term" value="P:L-histidine biosynthetic process"/>
    <property type="evidence" value="ECO:0007669"/>
    <property type="project" value="UniProtKB-UniRule"/>
</dbReference>
<dbReference type="PANTHER" id="PTHR43643:SF3">
    <property type="entry name" value="HISTIDINOL-PHOSPHATE AMINOTRANSFERASE"/>
    <property type="match status" value="1"/>
</dbReference>
<feature type="compositionally biased region" description="Polar residues" evidence="10">
    <location>
        <begin position="36"/>
        <end position="50"/>
    </location>
</feature>
<dbReference type="PANTHER" id="PTHR43643">
    <property type="entry name" value="HISTIDINOL-PHOSPHATE AMINOTRANSFERASE 2"/>
    <property type="match status" value="1"/>
</dbReference>
<feature type="region of interest" description="Disordered" evidence="10">
    <location>
        <begin position="31"/>
        <end position="50"/>
    </location>
</feature>
<dbReference type="InterPro" id="IPR050106">
    <property type="entry name" value="HistidinolP_aminotransfase"/>
</dbReference>
<evidence type="ECO:0000256" key="4">
    <source>
        <dbReference type="ARBA" id="ARBA00011738"/>
    </source>
</evidence>
<accession>A0A7V8VEQ6</accession>
<dbReference type="EC" id="2.6.1.9" evidence="9"/>
<dbReference type="HAMAP" id="MF_01023">
    <property type="entry name" value="HisC_aminotrans_2"/>
    <property type="match status" value="1"/>
</dbReference>
<comment type="similarity">
    <text evidence="3 9">Belongs to the class-II pyridoxal-phosphate-dependent aminotransferase family. Histidinol-phosphate aminotransferase subfamily.</text>
</comment>
<evidence type="ECO:0000313" key="13">
    <source>
        <dbReference type="Proteomes" id="UP000542342"/>
    </source>
</evidence>
<reference evidence="12 13" key="1">
    <citation type="submission" date="2020-07" db="EMBL/GenBank/DDBJ databases">
        <title>Thermogemmata thermophila gen. nov., sp. nov., a novel moderate thermophilic planctomycete from a Kamchatka hot spring.</title>
        <authorList>
            <person name="Elcheninov A.G."/>
            <person name="Podosokorskaya O.A."/>
            <person name="Kovaleva O.L."/>
            <person name="Novikov A."/>
            <person name="Bonch-Osmolovskaya E.A."/>
            <person name="Toshchakov S.V."/>
            <person name="Kublanov I.V."/>
        </authorList>
    </citation>
    <scope>NUCLEOTIDE SEQUENCE [LARGE SCALE GENOMIC DNA]</scope>
    <source>
        <strain evidence="12 13">2918</strain>
    </source>
</reference>
<evidence type="ECO:0000256" key="7">
    <source>
        <dbReference type="ARBA" id="ARBA00022898"/>
    </source>
</evidence>
<organism evidence="12 13">
    <name type="scientific">Thermogemmata fonticola</name>
    <dbReference type="NCBI Taxonomy" id="2755323"/>
    <lineage>
        <taxon>Bacteria</taxon>
        <taxon>Pseudomonadati</taxon>
        <taxon>Planctomycetota</taxon>
        <taxon>Planctomycetia</taxon>
        <taxon>Gemmatales</taxon>
        <taxon>Gemmataceae</taxon>
        <taxon>Thermogemmata</taxon>
    </lineage>
</organism>
<keyword evidence="13" id="KW-1185">Reference proteome</keyword>
<evidence type="ECO:0000256" key="8">
    <source>
        <dbReference type="ARBA" id="ARBA00047481"/>
    </source>
</evidence>